<evidence type="ECO:0000256" key="1">
    <source>
        <dbReference type="SAM" id="MobiDB-lite"/>
    </source>
</evidence>
<dbReference type="Proteomes" id="UP001341840">
    <property type="component" value="Unassembled WGS sequence"/>
</dbReference>
<protein>
    <submittedName>
        <fullName evidence="2">Uncharacterized protein</fullName>
    </submittedName>
</protein>
<gene>
    <name evidence="2" type="ORF">PIB30_035621</name>
</gene>
<accession>A0ABU6YAF6</accession>
<dbReference type="EMBL" id="JASCZI010241826">
    <property type="protein sequence ID" value="MED6207417.1"/>
    <property type="molecule type" value="Genomic_DNA"/>
</dbReference>
<proteinExistence type="predicted"/>
<reference evidence="2 3" key="1">
    <citation type="journal article" date="2023" name="Plants (Basel)">
        <title>Bridging the Gap: Combining Genomics and Transcriptomics Approaches to Understand Stylosanthes scabra, an Orphan Legume from the Brazilian Caatinga.</title>
        <authorList>
            <person name="Ferreira-Neto J.R.C."/>
            <person name="da Silva M.D."/>
            <person name="Binneck E."/>
            <person name="de Melo N.F."/>
            <person name="da Silva R.H."/>
            <person name="de Melo A.L.T.M."/>
            <person name="Pandolfi V."/>
            <person name="Bustamante F.O."/>
            <person name="Brasileiro-Vidal A.C."/>
            <person name="Benko-Iseppon A.M."/>
        </authorList>
    </citation>
    <scope>NUCLEOTIDE SEQUENCE [LARGE SCALE GENOMIC DNA]</scope>
    <source>
        <tissue evidence="2">Leaves</tissue>
    </source>
</reference>
<comment type="caution">
    <text evidence="2">The sequence shown here is derived from an EMBL/GenBank/DDBJ whole genome shotgun (WGS) entry which is preliminary data.</text>
</comment>
<feature type="region of interest" description="Disordered" evidence="1">
    <location>
        <begin position="183"/>
        <end position="204"/>
    </location>
</feature>
<name>A0ABU6YAF6_9FABA</name>
<evidence type="ECO:0000313" key="2">
    <source>
        <dbReference type="EMBL" id="MED6207417.1"/>
    </source>
</evidence>
<evidence type="ECO:0000313" key="3">
    <source>
        <dbReference type="Proteomes" id="UP001341840"/>
    </source>
</evidence>
<keyword evidence="3" id="KW-1185">Reference proteome</keyword>
<sequence length="350" mass="39983">MSDSTPKKRQLPYLGDDIIRLIFVRTHQKTVGRCHLLSTRWKFLLRSDLFVIENFKQNIVNLRTVVVGVGPPPNDDVSRWFIQANVHNGRQYLFRVPAEINHFGSYAFVGSDKGIVCKRFSIAGHMSKLLIWNPLKNNHQYATDEASKYEYCSMNNYAFGFLKGSTDQPSALIPLVGPPWGAKPSGSPFGEEPSEGTQDKKTPHLTQNLKCPLTLEPQHRPCPIYKYHYLIHFNGGVGFMGHRTVGFMQTVMVRKYTIVEEYHLSWDKVLVVGGMEIPYSPSFFVGKDPVSVIEMRQNGKGNSNDDDRTDLVISKLKFLPRKREHLTHHSWPDHIHLKTVTLHIPSLFDV</sequence>
<organism evidence="2 3">
    <name type="scientific">Stylosanthes scabra</name>
    <dbReference type="NCBI Taxonomy" id="79078"/>
    <lineage>
        <taxon>Eukaryota</taxon>
        <taxon>Viridiplantae</taxon>
        <taxon>Streptophyta</taxon>
        <taxon>Embryophyta</taxon>
        <taxon>Tracheophyta</taxon>
        <taxon>Spermatophyta</taxon>
        <taxon>Magnoliopsida</taxon>
        <taxon>eudicotyledons</taxon>
        <taxon>Gunneridae</taxon>
        <taxon>Pentapetalae</taxon>
        <taxon>rosids</taxon>
        <taxon>fabids</taxon>
        <taxon>Fabales</taxon>
        <taxon>Fabaceae</taxon>
        <taxon>Papilionoideae</taxon>
        <taxon>50 kb inversion clade</taxon>
        <taxon>dalbergioids sensu lato</taxon>
        <taxon>Dalbergieae</taxon>
        <taxon>Pterocarpus clade</taxon>
        <taxon>Stylosanthes</taxon>
    </lineage>
</organism>